<dbReference type="PANTHER" id="PTHR32063">
    <property type="match status" value="1"/>
</dbReference>
<dbReference type="SUPFAM" id="SSF82714">
    <property type="entry name" value="Multidrug efflux transporter AcrB TolC docking domain, DN and DC subdomains"/>
    <property type="match status" value="2"/>
</dbReference>
<accession>A0A4Q9JWA9</accession>
<keyword evidence="3" id="KW-1185">Reference proteome</keyword>
<dbReference type="InterPro" id="IPR027463">
    <property type="entry name" value="AcrB_DN_DC_subdom"/>
</dbReference>
<name>A0A4Q9JWA9_9BACT</name>
<dbReference type="SUPFAM" id="SSF82866">
    <property type="entry name" value="Multidrug efflux transporter AcrB transmembrane domain"/>
    <property type="match status" value="2"/>
</dbReference>
<feature type="transmembrane region" description="Helical" evidence="1">
    <location>
        <begin position="318"/>
        <end position="337"/>
    </location>
</feature>
<dbReference type="RefSeq" id="WP_131186346.1">
    <property type="nucleotide sequence ID" value="NZ_QPGR01000001.1"/>
</dbReference>
<dbReference type="Pfam" id="PF00873">
    <property type="entry name" value="ACR_tran"/>
    <property type="match status" value="1"/>
</dbReference>
<dbReference type="AlphaFoldDB" id="A0A4Q9JWA9"/>
<sequence length="1003" mass="112837">MYKFAINRPIATLMFFLALVIFGLFSAFTMNVNLFPNVNIPLIKISAKANGDLNYMESKITKELENAISEIDGLKTLSSASYDNFSVIFAEFKLDKNLEVAANDVRDKLGTLALDAKIEIEKISSDSGANISLFFKSNNSLELMQIIEDKVKPFLQRIDGVGKINAIGFSKPQIRIQLDINKLQKYNLNALEVANIIKNQNFKQGLGELENKENNFILKGYFEAKTIDELKKIRIYPGVFLSDIAKIENLYENQKQIAFFQDNGVLLEINKISNYNALKMIKNVKKALENLKNELPKNIEFNILYDKSANIIKHLNQVIFDMIFGVFLTLIIVFLFLRNLSATIIAFVAIPTSIIATFFIINILGYDLNRLTFIALTLSMGIFIDDAIVVIENITKKLKNYSALEASYLGVKEIGFSILSISVVLLCVFVPISYMNSISGLFFNALGISVASGVIISFLVSILLIPSLSARFLNSKESSFHQKSEIFFIKIEDFYKNLLYKILKNKIRFIVITFIFLLSCFALALKIGLDFLPMEDDSEFQVFIESKQDLSLEAMKDKSLKILNQIKQDKRVDYAYLLVGHNDAKEASKAKIYIKLKPLEERKERQKTIISGYRTLLKDNNLNIKVLEIPKIDGAGIDDPVQFLVLGDDLNKIKEATLRAKEVLSQNKAIVDIDDDSNAKKAEIALFINQEKAKLLNVNPYYVAEILKYSFNNLIIGSMDRANSKDDIVISLDSKFKQDIDSLKKIHIKNNQGIDLDLSSVVDFLYKEDIKSIHHYNKNRSIKTTAGVNNISLGEVQNLILKNMDFILGKDNLNYAFSGFINLLGETIDGFIFAITLGFILIYLVLAALYESLILPLIIMITMPLAFGGACLGLFLTGHNFSLFVLIAIILLFGMVGKNAILLVDLANKKCHEGLDPDEALIFAGKSRLRAILMTTFAMIFAMLPLALFKGSGYEANSPMAISVIFGLISSTLLTLLVVPVFFKTCFNLDLKIRKIYERKKLL</sequence>
<evidence type="ECO:0000256" key="1">
    <source>
        <dbReference type="SAM" id="Phobius"/>
    </source>
</evidence>
<feature type="transmembrane region" description="Helical" evidence="1">
    <location>
        <begin position="929"/>
        <end position="948"/>
    </location>
</feature>
<protein>
    <submittedName>
        <fullName evidence="2">AcrB/AcrD/AcrF family protein</fullName>
    </submittedName>
</protein>
<dbReference type="GO" id="GO:0042910">
    <property type="term" value="F:xenobiotic transmembrane transporter activity"/>
    <property type="evidence" value="ECO:0007669"/>
    <property type="project" value="TreeGrafter"/>
</dbReference>
<feature type="transmembrane region" description="Helical" evidence="1">
    <location>
        <begin position="344"/>
        <end position="365"/>
    </location>
</feature>
<dbReference type="GO" id="GO:0005886">
    <property type="term" value="C:plasma membrane"/>
    <property type="evidence" value="ECO:0007669"/>
    <property type="project" value="TreeGrafter"/>
</dbReference>
<feature type="transmembrane region" description="Helical" evidence="1">
    <location>
        <begin position="414"/>
        <end position="435"/>
    </location>
</feature>
<dbReference type="OrthoDB" id="9806532at2"/>
<gene>
    <name evidence="2" type="ORF">DU473_00220</name>
</gene>
<proteinExistence type="predicted"/>
<feature type="transmembrane region" description="Helical" evidence="1">
    <location>
        <begin position="960"/>
        <end position="983"/>
    </location>
</feature>
<keyword evidence="1" id="KW-0472">Membrane</keyword>
<dbReference type="Proteomes" id="UP000292583">
    <property type="component" value="Unassembled WGS sequence"/>
</dbReference>
<dbReference type="EMBL" id="QPGR01000001">
    <property type="protein sequence ID" value="TBR82299.1"/>
    <property type="molecule type" value="Genomic_DNA"/>
</dbReference>
<feature type="transmembrane region" description="Helical" evidence="1">
    <location>
        <begin position="830"/>
        <end position="850"/>
    </location>
</feature>
<feature type="transmembrane region" description="Helical" evidence="1">
    <location>
        <begin position="441"/>
        <end position="465"/>
    </location>
</feature>
<reference evidence="2 3" key="1">
    <citation type="submission" date="2018-07" db="EMBL/GenBank/DDBJ databases">
        <title>Campylobacter zealandensis sp. nov., isolated from birds and water in New Zealand.</title>
        <authorList>
            <person name="Wilkinson D.A."/>
            <person name="Biggs P.J."/>
            <person name="French N.P."/>
            <person name="Midwinter A.C."/>
        </authorList>
    </citation>
    <scope>NUCLEOTIDE SEQUENCE [LARGE SCALE GENOMIC DNA]</scope>
    <source>
        <strain evidence="2 3">B423b</strain>
    </source>
</reference>
<keyword evidence="1" id="KW-0812">Transmembrane</keyword>
<dbReference type="PANTHER" id="PTHR32063:SF0">
    <property type="entry name" value="SWARMING MOTILITY PROTEIN SWRC"/>
    <property type="match status" value="1"/>
</dbReference>
<evidence type="ECO:0000313" key="2">
    <source>
        <dbReference type="EMBL" id="TBR82299.1"/>
    </source>
</evidence>
<dbReference type="InterPro" id="IPR001036">
    <property type="entry name" value="Acrflvin-R"/>
</dbReference>
<feature type="transmembrane region" description="Helical" evidence="1">
    <location>
        <begin position="857"/>
        <end position="877"/>
    </location>
</feature>
<organism evidence="2 3">
    <name type="scientific">Campylobacter novaezeelandiae</name>
    <dbReference type="NCBI Taxonomy" id="2267891"/>
    <lineage>
        <taxon>Bacteria</taxon>
        <taxon>Pseudomonadati</taxon>
        <taxon>Campylobacterota</taxon>
        <taxon>Epsilonproteobacteria</taxon>
        <taxon>Campylobacterales</taxon>
        <taxon>Campylobacteraceae</taxon>
        <taxon>Campylobacter</taxon>
    </lineage>
</organism>
<comment type="caution">
    <text evidence="2">The sequence shown here is derived from an EMBL/GenBank/DDBJ whole genome shotgun (WGS) entry which is preliminary data.</text>
</comment>
<dbReference type="Gene3D" id="3.30.70.1320">
    <property type="entry name" value="Multidrug efflux transporter AcrB pore domain like"/>
    <property type="match status" value="1"/>
</dbReference>
<dbReference type="Gene3D" id="3.30.70.1440">
    <property type="entry name" value="Multidrug efflux transporter AcrB pore domain"/>
    <property type="match status" value="1"/>
</dbReference>
<dbReference type="PRINTS" id="PR00702">
    <property type="entry name" value="ACRIFLAVINRP"/>
</dbReference>
<feature type="transmembrane region" description="Helical" evidence="1">
    <location>
        <begin position="371"/>
        <end position="394"/>
    </location>
</feature>
<evidence type="ECO:0000313" key="3">
    <source>
        <dbReference type="Proteomes" id="UP000292583"/>
    </source>
</evidence>
<feature type="transmembrane region" description="Helical" evidence="1">
    <location>
        <begin position="883"/>
        <end position="908"/>
    </location>
</feature>
<dbReference type="Gene3D" id="3.30.70.1430">
    <property type="entry name" value="Multidrug efflux transporter AcrB pore domain"/>
    <property type="match status" value="2"/>
</dbReference>
<dbReference type="Gene3D" id="3.30.2090.10">
    <property type="entry name" value="Multidrug efflux transporter AcrB TolC docking domain, DN and DC subdomains"/>
    <property type="match status" value="2"/>
</dbReference>
<keyword evidence="1" id="KW-1133">Transmembrane helix</keyword>
<dbReference type="SUPFAM" id="SSF82693">
    <property type="entry name" value="Multidrug efflux transporter AcrB pore domain, PN1, PN2, PC1 and PC2 subdomains"/>
    <property type="match status" value="3"/>
</dbReference>
<dbReference type="Gene3D" id="1.20.1640.10">
    <property type="entry name" value="Multidrug efflux transporter AcrB transmembrane domain"/>
    <property type="match status" value="2"/>
</dbReference>
<feature type="transmembrane region" description="Helical" evidence="1">
    <location>
        <begin position="509"/>
        <end position="529"/>
    </location>
</feature>